<dbReference type="EMBL" id="BARW01027640">
    <property type="protein sequence ID" value="GAJ04336.1"/>
    <property type="molecule type" value="Genomic_DNA"/>
</dbReference>
<gene>
    <name evidence="2" type="ORF">S12H4_44806</name>
</gene>
<feature type="non-terminal residue" evidence="2">
    <location>
        <position position="203"/>
    </location>
</feature>
<accession>X1UWQ9</accession>
<name>X1UWQ9_9ZZZZ</name>
<dbReference type="InterPro" id="IPR036866">
    <property type="entry name" value="RibonucZ/Hydroxyglut_hydro"/>
</dbReference>
<dbReference type="InterPro" id="IPR001279">
    <property type="entry name" value="Metallo-B-lactamas"/>
</dbReference>
<dbReference type="CDD" id="cd07715">
    <property type="entry name" value="TaR3-like_MBL-fold"/>
    <property type="match status" value="1"/>
</dbReference>
<dbReference type="Pfam" id="PF12706">
    <property type="entry name" value="Lactamase_B_2"/>
    <property type="match status" value="1"/>
</dbReference>
<reference evidence="2" key="1">
    <citation type="journal article" date="2014" name="Front. Microbiol.">
        <title>High frequency of phylogenetically diverse reductive dehalogenase-homologous genes in deep subseafloor sedimentary metagenomes.</title>
        <authorList>
            <person name="Kawai M."/>
            <person name="Futagami T."/>
            <person name="Toyoda A."/>
            <person name="Takaki Y."/>
            <person name="Nishi S."/>
            <person name="Hori S."/>
            <person name="Arai W."/>
            <person name="Tsubouchi T."/>
            <person name="Morono Y."/>
            <person name="Uchiyama I."/>
            <person name="Ito T."/>
            <person name="Fujiyama A."/>
            <person name="Inagaki F."/>
            <person name="Takami H."/>
        </authorList>
    </citation>
    <scope>NUCLEOTIDE SEQUENCE</scope>
    <source>
        <strain evidence="2">Expedition CK06-06</strain>
    </source>
</reference>
<comment type="caution">
    <text evidence="2">The sequence shown here is derived from an EMBL/GenBank/DDBJ whole genome shotgun (WGS) entry which is preliminary data.</text>
</comment>
<organism evidence="2">
    <name type="scientific">marine sediment metagenome</name>
    <dbReference type="NCBI Taxonomy" id="412755"/>
    <lineage>
        <taxon>unclassified sequences</taxon>
        <taxon>metagenomes</taxon>
        <taxon>ecological metagenomes</taxon>
    </lineage>
</organism>
<dbReference type="AlphaFoldDB" id="X1UWQ9"/>
<proteinExistence type="predicted"/>
<feature type="domain" description="Metallo-beta-lactamase" evidence="1">
    <location>
        <begin position="40"/>
        <end position="184"/>
    </location>
</feature>
<dbReference type="Gene3D" id="3.60.15.10">
    <property type="entry name" value="Ribonuclease Z/Hydroxyacylglutathione hydrolase-like"/>
    <property type="match status" value="1"/>
</dbReference>
<protein>
    <recommendedName>
        <fullName evidence="1">Metallo-beta-lactamase domain-containing protein</fullName>
    </recommendedName>
</protein>
<evidence type="ECO:0000313" key="2">
    <source>
        <dbReference type="EMBL" id="GAJ04336.1"/>
    </source>
</evidence>
<sequence length="203" mass="22599">MMKIKFWGVRGSIPSPGPDFVKYGGNTLCVELCLKGLNRLIIIDAGSGLRLLGNQLMGKQISAEPLSIDMFLTHTHLDHILGFPFFVPIFQPGTRLTIHSPVTCEEDSLETVLGGQLSYRYFPVRQAELAANIAYINLKEGSFDLGDGIRLTTKYLNHPLLCLGFRFEYGGKICCTAYDTEPFQNIFITDPHDPAFDAIMAHE</sequence>
<dbReference type="SUPFAM" id="SSF56281">
    <property type="entry name" value="Metallo-hydrolase/oxidoreductase"/>
    <property type="match status" value="1"/>
</dbReference>
<evidence type="ECO:0000259" key="1">
    <source>
        <dbReference type="Pfam" id="PF12706"/>
    </source>
</evidence>